<dbReference type="OMA" id="PDTQFAY"/>
<keyword evidence="6" id="KW-1185">Reference proteome</keyword>
<sequence length="342" mass="36756">MKFSTIASLLALASTAFASQCKDPLKRQEWRTLSGLEKFAYLAAVRCLQSIPAKSTATVPGAISRFDDFSGNHILQTDTIHFVGVFQPWHRYYVAQYEKALRQECGYFGAQPYWDWSLDATSEANFLNSPVFKSLFGFGGNGPYVASAPVVSAPFDIPGRTGGGCVTDGPFANQMLHVGPGYSVTPASYCLRRDINPSLVMRTLNASVVANTLAQPDFKNFDMALQGGITLDTFTIHGGGHLGVGGTYGTIADIYSSPGDPLFFLHHANLDRIWAKWQSASPAARLVDISGPTTQFGPPFGNALNTANVTLAFPISLGVIAPAVTIGDVMNTQGNTLCYTYV</sequence>
<dbReference type="PRINTS" id="PR00092">
    <property type="entry name" value="TYROSINASE"/>
</dbReference>
<dbReference type="PANTHER" id="PTHR11474">
    <property type="entry name" value="TYROSINASE FAMILY MEMBER"/>
    <property type="match status" value="1"/>
</dbReference>
<dbReference type="PANTHER" id="PTHR11474:SF126">
    <property type="entry name" value="TYROSINASE-LIKE PROTEIN TYR-1-RELATED"/>
    <property type="match status" value="1"/>
</dbReference>
<evidence type="ECO:0000256" key="3">
    <source>
        <dbReference type="SAM" id="SignalP"/>
    </source>
</evidence>
<dbReference type="InterPro" id="IPR050316">
    <property type="entry name" value="Tyrosinase/Hemocyanin"/>
</dbReference>
<feature type="signal peptide" evidence="3">
    <location>
        <begin position="1"/>
        <end position="18"/>
    </location>
</feature>
<keyword evidence="2" id="KW-0186">Copper</keyword>
<dbReference type="Proteomes" id="UP000054270">
    <property type="component" value="Unassembled WGS sequence"/>
</dbReference>
<dbReference type="STRING" id="945553.A0A0D2PGN2"/>
<dbReference type="AlphaFoldDB" id="A0A0D2PGN2"/>
<dbReference type="SUPFAM" id="SSF48056">
    <property type="entry name" value="Di-copper centre-containing domain"/>
    <property type="match status" value="1"/>
</dbReference>
<accession>A0A0D2PGN2</accession>
<dbReference type="GO" id="GO:0016491">
    <property type="term" value="F:oxidoreductase activity"/>
    <property type="evidence" value="ECO:0007669"/>
    <property type="project" value="InterPro"/>
</dbReference>
<dbReference type="PROSITE" id="PS00498">
    <property type="entry name" value="TYROSINASE_2"/>
    <property type="match status" value="1"/>
</dbReference>
<dbReference type="InterPro" id="IPR002227">
    <property type="entry name" value="Tyrosinase_Cu-bd"/>
</dbReference>
<feature type="domain" description="Tyrosinase copper-binding" evidence="4">
    <location>
        <begin position="260"/>
        <end position="271"/>
    </location>
</feature>
<dbReference type="Gene3D" id="1.10.1280.10">
    <property type="entry name" value="Di-copper center containing domain from catechol oxidase"/>
    <property type="match status" value="1"/>
</dbReference>
<evidence type="ECO:0000259" key="4">
    <source>
        <dbReference type="PROSITE" id="PS00498"/>
    </source>
</evidence>
<keyword evidence="3" id="KW-0732">Signal</keyword>
<evidence type="ECO:0000256" key="1">
    <source>
        <dbReference type="ARBA" id="ARBA00022723"/>
    </source>
</evidence>
<gene>
    <name evidence="5" type="ORF">HYPSUDRAFT_1062598</name>
</gene>
<proteinExistence type="predicted"/>
<evidence type="ECO:0000256" key="2">
    <source>
        <dbReference type="ARBA" id="ARBA00023008"/>
    </source>
</evidence>
<dbReference type="Pfam" id="PF00264">
    <property type="entry name" value="Tyrosinase"/>
    <property type="match status" value="1"/>
</dbReference>
<reference evidence="6" key="1">
    <citation type="submission" date="2014-04" db="EMBL/GenBank/DDBJ databases">
        <title>Evolutionary Origins and Diversification of the Mycorrhizal Mutualists.</title>
        <authorList>
            <consortium name="DOE Joint Genome Institute"/>
            <consortium name="Mycorrhizal Genomics Consortium"/>
            <person name="Kohler A."/>
            <person name="Kuo A."/>
            <person name="Nagy L.G."/>
            <person name="Floudas D."/>
            <person name="Copeland A."/>
            <person name="Barry K.W."/>
            <person name="Cichocki N."/>
            <person name="Veneault-Fourrey C."/>
            <person name="LaButti K."/>
            <person name="Lindquist E.A."/>
            <person name="Lipzen A."/>
            <person name="Lundell T."/>
            <person name="Morin E."/>
            <person name="Murat C."/>
            <person name="Riley R."/>
            <person name="Ohm R."/>
            <person name="Sun H."/>
            <person name="Tunlid A."/>
            <person name="Henrissat B."/>
            <person name="Grigoriev I.V."/>
            <person name="Hibbett D.S."/>
            <person name="Martin F."/>
        </authorList>
    </citation>
    <scope>NUCLEOTIDE SEQUENCE [LARGE SCALE GENOMIC DNA]</scope>
    <source>
        <strain evidence="6">FD-334 SS-4</strain>
    </source>
</reference>
<dbReference type="GO" id="GO:0046872">
    <property type="term" value="F:metal ion binding"/>
    <property type="evidence" value="ECO:0007669"/>
    <property type="project" value="UniProtKB-KW"/>
</dbReference>
<feature type="chain" id="PRO_5002265841" description="Tyrosinase copper-binding domain-containing protein" evidence="3">
    <location>
        <begin position="19"/>
        <end position="342"/>
    </location>
</feature>
<name>A0A0D2PGN2_HYPSF</name>
<dbReference type="EMBL" id="KN817518">
    <property type="protein sequence ID" value="KJA30004.1"/>
    <property type="molecule type" value="Genomic_DNA"/>
</dbReference>
<organism evidence="5 6">
    <name type="scientific">Hypholoma sublateritium (strain FD-334 SS-4)</name>
    <dbReference type="NCBI Taxonomy" id="945553"/>
    <lineage>
        <taxon>Eukaryota</taxon>
        <taxon>Fungi</taxon>
        <taxon>Dikarya</taxon>
        <taxon>Basidiomycota</taxon>
        <taxon>Agaricomycotina</taxon>
        <taxon>Agaricomycetes</taxon>
        <taxon>Agaricomycetidae</taxon>
        <taxon>Agaricales</taxon>
        <taxon>Agaricineae</taxon>
        <taxon>Strophariaceae</taxon>
        <taxon>Hypholoma</taxon>
    </lineage>
</organism>
<evidence type="ECO:0000313" key="6">
    <source>
        <dbReference type="Proteomes" id="UP000054270"/>
    </source>
</evidence>
<keyword evidence="1" id="KW-0479">Metal-binding</keyword>
<dbReference type="OrthoDB" id="6132182at2759"/>
<dbReference type="InterPro" id="IPR008922">
    <property type="entry name" value="Di-copper_centre_dom_sf"/>
</dbReference>
<protein>
    <recommendedName>
        <fullName evidence="4">Tyrosinase copper-binding domain-containing protein</fullName>
    </recommendedName>
</protein>
<evidence type="ECO:0000313" key="5">
    <source>
        <dbReference type="EMBL" id="KJA30004.1"/>
    </source>
</evidence>